<organism evidence="1 2">
    <name type="scientific">Aurantimonas marianensis</name>
    <dbReference type="NCBI Taxonomy" id="2920428"/>
    <lineage>
        <taxon>Bacteria</taxon>
        <taxon>Pseudomonadati</taxon>
        <taxon>Pseudomonadota</taxon>
        <taxon>Alphaproteobacteria</taxon>
        <taxon>Hyphomicrobiales</taxon>
        <taxon>Aurantimonadaceae</taxon>
        <taxon>Aurantimonas</taxon>
    </lineage>
</organism>
<evidence type="ECO:0008006" key="3">
    <source>
        <dbReference type="Google" id="ProtNLM"/>
    </source>
</evidence>
<dbReference type="InterPro" id="IPR016084">
    <property type="entry name" value="Haem_Oase-like_multi-hlx"/>
</dbReference>
<comment type="caution">
    <text evidence="1">The sequence shown here is derived from an EMBL/GenBank/DDBJ whole genome shotgun (WGS) entry which is preliminary data.</text>
</comment>
<evidence type="ECO:0000313" key="2">
    <source>
        <dbReference type="Proteomes" id="UP001155220"/>
    </source>
</evidence>
<reference evidence="1" key="1">
    <citation type="submission" date="2022-03" db="EMBL/GenBank/DDBJ databases">
        <title>Aurantimonas Liuensis sp. Nov., isolated from the hadal seawater of the Mariana Trench.</title>
        <authorList>
            <person name="Liu R."/>
        </authorList>
    </citation>
    <scope>NUCLEOTIDE SEQUENCE</scope>
    <source>
        <strain evidence="1">LRZ36</strain>
    </source>
</reference>
<evidence type="ECO:0000313" key="1">
    <source>
        <dbReference type="EMBL" id="MCP3053729.1"/>
    </source>
</evidence>
<accession>A0A9X2HB72</accession>
<name>A0A9X2HB72_9HYPH</name>
<dbReference type="EMBL" id="JALHBS010000007">
    <property type="protein sequence ID" value="MCP3053729.1"/>
    <property type="molecule type" value="Genomic_DNA"/>
</dbReference>
<gene>
    <name evidence="1" type="ORF">MJ956_01030</name>
</gene>
<dbReference type="SUPFAM" id="SSF48613">
    <property type="entry name" value="Heme oxygenase-like"/>
    <property type="match status" value="1"/>
</dbReference>
<proteinExistence type="predicted"/>
<sequence>MTETDRPDLYHCFIQMNHRCHAVLEPLLADHRAFAAVAGANRRKDLLRELDVDMRRMALSPLEAIAYPLRQIGLPEAAGIAYVLDGSRLGARFIHRDFMARDLAREWPDISTAYLEAAAIADGFREQMVDLSATIVSTRHRARALAAASAAFTLFETAIAVLPSASRQGIVAS</sequence>
<dbReference type="AlphaFoldDB" id="A0A9X2HB72"/>
<keyword evidence="2" id="KW-1185">Reference proteome</keyword>
<protein>
    <recommendedName>
        <fullName evidence="3">Heme oxygenase</fullName>
    </recommendedName>
</protein>
<dbReference type="Proteomes" id="UP001155220">
    <property type="component" value="Unassembled WGS sequence"/>
</dbReference>
<dbReference type="Gene3D" id="1.20.910.10">
    <property type="entry name" value="Heme oxygenase-like"/>
    <property type="match status" value="1"/>
</dbReference>